<comment type="caution">
    <text evidence="1">The sequence shown here is derived from an EMBL/GenBank/DDBJ whole genome shotgun (WGS) entry which is preliminary data.</text>
</comment>
<gene>
    <name evidence="1" type="ORF">OWV82_013767</name>
</gene>
<name>A0ACC1XWR4_MELAZ</name>
<protein>
    <submittedName>
        <fullName evidence="1">RING-H2 finger protein</fullName>
    </submittedName>
</protein>
<evidence type="ECO:0000313" key="1">
    <source>
        <dbReference type="EMBL" id="KAJ4715403.1"/>
    </source>
</evidence>
<organism evidence="1 2">
    <name type="scientific">Melia azedarach</name>
    <name type="common">Chinaberry tree</name>
    <dbReference type="NCBI Taxonomy" id="155640"/>
    <lineage>
        <taxon>Eukaryota</taxon>
        <taxon>Viridiplantae</taxon>
        <taxon>Streptophyta</taxon>
        <taxon>Embryophyta</taxon>
        <taxon>Tracheophyta</taxon>
        <taxon>Spermatophyta</taxon>
        <taxon>Magnoliopsida</taxon>
        <taxon>eudicotyledons</taxon>
        <taxon>Gunneridae</taxon>
        <taxon>Pentapetalae</taxon>
        <taxon>rosids</taxon>
        <taxon>malvids</taxon>
        <taxon>Sapindales</taxon>
        <taxon>Meliaceae</taxon>
        <taxon>Melia</taxon>
    </lineage>
</organism>
<reference evidence="1 2" key="1">
    <citation type="journal article" date="2023" name="Science">
        <title>Complex scaffold remodeling in plant triterpene biosynthesis.</title>
        <authorList>
            <person name="De La Pena R."/>
            <person name="Hodgson H."/>
            <person name="Liu J.C."/>
            <person name="Stephenson M.J."/>
            <person name="Martin A.C."/>
            <person name="Owen C."/>
            <person name="Harkess A."/>
            <person name="Leebens-Mack J."/>
            <person name="Jimenez L.E."/>
            <person name="Osbourn A."/>
            <person name="Sattely E.S."/>
        </authorList>
    </citation>
    <scope>NUCLEOTIDE SEQUENCE [LARGE SCALE GENOMIC DNA]</scope>
    <source>
        <strain evidence="2">cv. JPN11</strain>
        <tissue evidence="1">Leaf</tissue>
    </source>
</reference>
<keyword evidence="2" id="KW-1185">Reference proteome</keyword>
<dbReference type="EMBL" id="CM051400">
    <property type="protein sequence ID" value="KAJ4715403.1"/>
    <property type="molecule type" value="Genomic_DNA"/>
</dbReference>
<proteinExistence type="predicted"/>
<evidence type="ECO:0000313" key="2">
    <source>
        <dbReference type="Proteomes" id="UP001164539"/>
    </source>
</evidence>
<accession>A0ACC1XWR4</accession>
<dbReference type="Proteomes" id="UP001164539">
    <property type="component" value="Chromosome 7"/>
</dbReference>
<sequence>MTTSSFSSTQLFQDFLGKTHSRKLFLENPSNQHPAMAAPPPEESRTLHKSVVTILITAVICSVGLNILIMCALVRCRRFVASDSSANSSNSSSVKSGINKKSLRTFPVVKYSAEMKLPRLDTECVICLSDFVPGETVRILPKCSHGFHVRCIDKWLKSHTSCPKCRHFLIETCEKTVRCDVDGASGISEPVPETVVSIRTLESEETIRSHGGLS</sequence>